<dbReference type="GO" id="GO:0043015">
    <property type="term" value="F:gamma-tubulin binding"/>
    <property type="evidence" value="ECO:0007669"/>
    <property type="project" value="InterPro"/>
</dbReference>
<evidence type="ECO:0000259" key="6">
    <source>
        <dbReference type="Pfam" id="PF04130"/>
    </source>
</evidence>
<protein>
    <recommendedName>
        <fullName evidence="10">Gamma-tubulin complex component</fullName>
    </recommendedName>
</protein>
<dbReference type="InterPro" id="IPR041470">
    <property type="entry name" value="GCP_N"/>
</dbReference>
<keyword evidence="4" id="KW-0493">Microtubule</keyword>
<dbReference type="InterPro" id="IPR042241">
    <property type="entry name" value="GCP_C_sf"/>
</dbReference>
<evidence type="ECO:0000313" key="9">
    <source>
        <dbReference type="Proteomes" id="UP000792457"/>
    </source>
</evidence>
<proteinExistence type="inferred from homology"/>
<dbReference type="PANTHER" id="PTHR19302:SF70">
    <property type="entry name" value="GAMMA-TUBULIN COMPLEX COMPONENT 6"/>
    <property type="match status" value="1"/>
</dbReference>
<dbReference type="PANTHER" id="PTHR19302">
    <property type="entry name" value="GAMMA TUBULIN COMPLEX PROTEIN"/>
    <property type="match status" value="1"/>
</dbReference>
<evidence type="ECO:0000256" key="5">
    <source>
        <dbReference type="ARBA" id="ARBA00023212"/>
    </source>
</evidence>
<feature type="domain" description="Gamma tubulin complex component protein N-terminal" evidence="7">
    <location>
        <begin position="320"/>
        <end position="596"/>
    </location>
</feature>
<accession>A0A8K0KFZ2</accession>
<evidence type="ECO:0000256" key="3">
    <source>
        <dbReference type="ARBA" id="ARBA00022490"/>
    </source>
</evidence>
<dbReference type="OrthoDB" id="775571at2759"/>
<evidence type="ECO:0000256" key="2">
    <source>
        <dbReference type="ARBA" id="ARBA00010337"/>
    </source>
</evidence>
<dbReference type="GO" id="GO:0031122">
    <property type="term" value="P:cytoplasmic microtubule organization"/>
    <property type="evidence" value="ECO:0007669"/>
    <property type="project" value="TreeGrafter"/>
</dbReference>
<evidence type="ECO:0000256" key="4">
    <source>
        <dbReference type="ARBA" id="ARBA00022701"/>
    </source>
</evidence>
<dbReference type="GO" id="GO:0000922">
    <property type="term" value="C:spindle pole"/>
    <property type="evidence" value="ECO:0007669"/>
    <property type="project" value="InterPro"/>
</dbReference>
<dbReference type="GO" id="GO:0000278">
    <property type="term" value="P:mitotic cell cycle"/>
    <property type="evidence" value="ECO:0007669"/>
    <property type="project" value="TreeGrafter"/>
</dbReference>
<reference evidence="8" key="2">
    <citation type="submission" date="2017-10" db="EMBL/GenBank/DDBJ databases">
        <title>Ladona fulva Genome sequencing and assembly.</title>
        <authorList>
            <person name="Murali S."/>
            <person name="Richards S."/>
            <person name="Bandaranaike D."/>
            <person name="Bellair M."/>
            <person name="Blankenburg K."/>
            <person name="Chao H."/>
            <person name="Dinh H."/>
            <person name="Doddapaneni H."/>
            <person name="Dugan-Rocha S."/>
            <person name="Elkadiri S."/>
            <person name="Gnanaolivu R."/>
            <person name="Hernandez B."/>
            <person name="Skinner E."/>
            <person name="Javaid M."/>
            <person name="Lee S."/>
            <person name="Li M."/>
            <person name="Ming W."/>
            <person name="Munidasa M."/>
            <person name="Muniz J."/>
            <person name="Nguyen L."/>
            <person name="Hughes D."/>
            <person name="Osuji N."/>
            <person name="Pu L.-L."/>
            <person name="Puazo M."/>
            <person name="Qu C."/>
            <person name="Quiroz J."/>
            <person name="Raj R."/>
            <person name="Weissenberger G."/>
            <person name="Xin Y."/>
            <person name="Zou X."/>
            <person name="Han Y."/>
            <person name="Worley K."/>
            <person name="Muzny D."/>
            <person name="Gibbs R."/>
        </authorList>
    </citation>
    <scope>NUCLEOTIDE SEQUENCE</scope>
    <source>
        <strain evidence="8">Sampled in the wild</strain>
    </source>
</reference>
<comment type="similarity">
    <text evidence="2">Belongs to the TUBGCP family.</text>
</comment>
<dbReference type="GO" id="GO:0051011">
    <property type="term" value="F:microtubule minus-end binding"/>
    <property type="evidence" value="ECO:0007669"/>
    <property type="project" value="TreeGrafter"/>
</dbReference>
<dbReference type="GO" id="GO:0000930">
    <property type="term" value="C:gamma-tubulin complex"/>
    <property type="evidence" value="ECO:0007669"/>
    <property type="project" value="TreeGrafter"/>
</dbReference>
<dbReference type="Pfam" id="PF04130">
    <property type="entry name" value="GCP_C_terminal"/>
    <property type="match status" value="1"/>
</dbReference>
<dbReference type="Pfam" id="PF17681">
    <property type="entry name" value="GCP_N_terminal"/>
    <property type="match status" value="1"/>
</dbReference>
<organism evidence="8 9">
    <name type="scientific">Ladona fulva</name>
    <name type="common">Scarce chaser dragonfly</name>
    <name type="synonym">Libellula fulva</name>
    <dbReference type="NCBI Taxonomy" id="123851"/>
    <lineage>
        <taxon>Eukaryota</taxon>
        <taxon>Metazoa</taxon>
        <taxon>Ecdysozoa</taxon>
        <taxon>Arthropoda</taxon>
        <taxon>Hexapoda</taxon>
        <taxon>Insecta</taxon>
        <taxon>Pterygota</taxon>
        <taxon>Palaeoptera</taxon>
        <taxon>Odonata</taxon>
        <taxon>Epiprocta</taxon>
        <taxon>Anisoptera</taxon>
        <taxon>Libelluloidea</taxon>
        <taxon>Libellulidae</taxon>
        <taxon>Ladona</taxon>
    </lineage>
</organism>
<dbReference type="GO" id="GO:0051225">
    <property type="term" value="P:spindle assembly"/>
    <property type="evidence" value="ECO:0007669"/>
    <property type="project" value="TreeGrafter"/>
</dbReference>
<gene>
    <name evidence="8" type="ORF">J437_LFUL010291</name>
</gene>
<keyword evidence="9" id="KW-1185">Reference proteome</keyword>
<dbReference type="GO" id="GO:0007020">
    <property type="term" value="P:microtubule nucleation"/>
    <property type="evidence" value="ECO:0007669"/>
    <property type="project" value="InterPro"/>
</dbReference>
<dbReference type="GO" id="GO:0051321">
    <property type="term" value="P:meiotic cell cycle"/>
    <property type="evidence" value="ECO:0007669"/>
    <property type="project" value="TreeGrafter"/>
</dbReference>
<feature type="non-terminal residue" evidence="8">
    <location>
        <position position="1"/>
    </location>
</feature>
<keyword evidence="5" id="KW-0206">Cytoskeleton</keyword>
<dbReference type="InterPro" id="IPR007259">
    <property type="entry name" value="GCP"/>
</dbReference>
<reference evidence="8" key="1">
    <citation type="submission" date="2013-04" db="EMBL/GenBank/DDBJ databases">
        <authorList>
            <person name="Qu J."/>
            <person name="Murali S.C."/>
            <person name="Bandaranaike D."/>
            <person name="Bellair M."/>
            <person name="Blankenburg K."/>
            <person name="Chao H."/>
            <person name="Dinh H."/>
            <person name="Doddapaneni H."/>
            <person name="Downs B."/>
            <person name="Dugan-Rocha S."/>
            <person name="Elkadiri S."/>
            <person name="Gnanaolivu R.D."/>
            <person name="Hernandez B."/>
            <person name="Javaid M."/>
            <person name="Jayaseelan J.C."/>
            <person name="Lee S."/>
            <person name="Li M."/>
            <person name="Ming W."/>
            <person name="Munidasa M."/>
            <person name="Muniz J."/>
            <person name="Nguyen L."/>
            <person name="Ongeri F."/>
            <person name="Osuji N."/>
            <person name="Pu L.-L."/>
            <person name="Puazo M."/>
            <person name="Qu C."/>
            <person name="Quiroz J."/>
            <person name="Raj R."/>
            <person name="Weissenberger G."/>
            <person name="Xin Y."/>
            <person name="Zou X."/>
            <person name="Han Y."/>
            <person name="Richards S."/>
            <person name="Worley K."/>
            <person name="Muzny D."/>
            <person name="Gibbs R."/>
        </authorList>
    </citation>
    <scope>NUCLEOTIDE SEQUENCE</scope>
    <source>
        <strain evidence="8">Sampled in the wild</strain>
    </source>
</reference>
<name>A0A8K0KFZ2_LADFU</name>
<dbReference type="Gene3D" id="1.20.120.1900">
    <property type="entry name" value="Gamma-tubulin complex, C-terminal domain"/>
    <property type="match status" value="1"/>
</dbReference>
<keyword evidence="3" id="KW-0963">Cytoplasm</keyword>
<dbReference type="GO" id="GO:0005874">
    <property type="term" value="C:microtubule"/>
    <property type="evidence" value="ECO:0007669"/>
    <property type="project" value="UniProtKB-KW"/>
</dbReference>
<sequence>MENENACVFSLISRLCEKILDESWKHNDRSTSRTLRIKKLRTKAYGTLLIPGNNEFPHSPHECFVKVISTAFASGTLQDNICLEEFDDCIDQLWQESRRRTYIPPMVYFLAKMCNERQNFDVDENENVCSNGISSSIVPRKYHLYHPSSFILPNLHNALSSTSTVNGLPSSQFLQSSSVVRPVCNFQFDIIGSKFPGKKIKHSPSAFPSIGRNQSNMIWNHLEDEGYESTGTTPLVTTPAEPSALPWYELDLDFNSNQKVRHRTWESLGEPAQALEHPPLFEAGIEALHCNLKIQEKLLLTLEPRISLKFRDPINWKTLLHHVMCLLMGMESESFIFNEELDRFELMEGIWLEDISHEALSACLADIIVMGSCFRRLLSFVESENGQDQGVVLKEIRKCTRNYLHLYQGVCLLLMHDLLQRKPVSILLMRLKLRSLQEQILCLARAYGLWGSGPPLPIGVEALSHLHRHASSAQRQQVAALFHYILHAACLVYFSILERWVFDGEVIDGGDFFVVARLDYLSCRNRRFWTRAFQCNSATVPDFLCGLKPFLLRCGKSVNFLKRCDPMHPSLETGQSLLASLKQTYHPSLGSEELIQESVDDMKVCAGNSFEESKVCIEKKENQVSKVKEASVELIECTSCEKMQEPNQKSDFEHPVPLEVDAKEQDEDILKTSEWEPFEGMVMEKVIEEEKKKLIEYYEKLGEASDRRRLKAEWRSRRMMLRTGDSASCGIAAQEKPDCDKNVLNKERLSVKESSKLECQEKVLNEDRLPVKEPFERECLVDEVAEDAISPKEGIEESRDALKDLNEVDVEQPSVEMEGKDNPRVEETECVALTSEEKVELKGSEEAMRETVKVKIVNPIAEIESNCMEEGAVGQIKEEKVDTEEGIHQSCISDVPSSNVCLPFLKSPNLPPEWPYRSVLLALMVQSSKMDAALLQWMLVEKGLVSHLRSLRAYFFLLDGEFGRRLSEDLFSAMRRAPGGKPSIECLNEHSLSRILSHALASSTFAASDPNAGLLYLTLNQCPENAQVGDPLACVHMQYVAPWPLNVVLTEEAVSKYSRVLDLLLRLRHASWALEQTFLHLRVLEPGKGIDKVFPRRWRSPHEAVQNSPQ</sequence>
<comment type="subcellular location">
    <subcellularLocation>
        <location evidence="1">Cytoplasm</location>
        <location evidence="1">Cytoskeleton</location>
    </subcellularLocation>
</comment>
<evidence type="ECO:0000259" key="7">
    <source>
        <dbReference type="Pfam" id="PF17681"/>
    </source>
</evidence>
<dbReference type="EMBL" id="KZ308563">
    <property type="protein sequence ID" value="KAG8231613.1"/>
    <property type="molecule type" value="Genomic_DNA"/>
</dbReference>
<comment type="caution">
    <text evidence="8">The sequence shown here is derived from an EMBL/GenBank/DDBJ whole genome shotgun (WGS) entry which is preliminary data.</text>
</comment>
<dbReference type="InterPro" id="IPR040457">
    <property type="entry name" value="GCP_C"/>
</dbReference>
<dbReference type="Proteomes" id="UP000792457">
    <property type="component" value="Unassembled WGS sequence"/>
</dbReference>
<evidence type="ECO:0000313" key="8">
    <source>
        <dbReference type="EMBL" id="KAG8231613.1"/>
    </source>
</evidence>
<evidence type="ECO:0008006" key="10">
    <source>
        <dbReference type="Google" id="ProtNLM"/>
    </source>
</evidence>
<evidence type="ECO:0000256" key="1">
    <source>
        <dbReference type="ARBA" id="ARBA00004245"/>
    </source>
</evidence>
<feature type="domain" description="Gamma tubulin complex component C-terminal" evidence="6">
    <location>
        <begin position="944"/>
        <end position="1080"/>
    </location>
</feature>
<dbReference type="AlphaFoldDB" id="A0A8K0KFZ2"/>